<evidence type="ECO:0000256" key="1">
    <source>
        <dbReference type="SAM" id="Phobius"/>
    </source>
</evidence>
<keyword evidence="1" id="KW-0812">Transmembrane</keyword>
<sequence length="156" mass="17325">MSHSPPEIVMPMKNSQIRGRLVNKCAVNLFDNLSSTYTFLRKEDPKSQRSNAEAAVFLSSAVVLFPVAVLVVGLPRLRDVEIEEHLVVTFVSSGCWFALVFRMGRTPLTCRAIPSTSTVWSDRIFVIVPLANCELHLAPGCRTYTRSPSTNELLTS</sequence>
<accession>A0A5S6QMY3</accession>
<dbReference type="AlphaFoldDB" id="A0A5S6QMY3"/>
<evidence type="ECO:0000313" key="2">
    <source>
        <dbReference type="Proteomes" id="UP000046395"/>
    </source>
</evidence>
<keyword evidence="2" id="KW-1185">Reference proteome</keyword>
<organism evidence="2 3">
    <name type="scientific">Trichuris muris</name>
    <name type="common">Mouse whipworm</name>
    <dbReference type="NCBI Taxonomy" id="70415"/>
    <lineage>
        <taxon>Eukaryota</taxon>
        <taxon>Metazoa</taxon>
        <taxon>Ecdysozoa</taxon>
        <taxon>Nematoda</taxon>
        <taxon>Enoplea</taxon>
        <taxon>Dorylaimia</taxon>
        <taxon>Trichinellida</taxon>
        <taxon>Trichuridae</taxon>
        <taxon>Trichuris</taxon>
    </lineage>
</organism>
<name>A0A5S6QMY3_TRIMR</name>
<keyword evidence="1" id="KW-0472">Membrane</keyword>
<dbReference type="Proteomes" id="UP000046395">
    <property type="component" value="Unassembled WGS sequence"/>
</dbReference>
<reference evidence="3" key="1">
    <citation type="submission" date="2019-12" db="UniProtKB">
        <authorList>
            <consortium name="WormBaseParasite"/>
        </authorList>
    </citation>
    <scope>IDENTIFICATION</scope>
</reference>
<feature type="transmembrane region" description="Helical" evidence="1">
    <location>
        <begin position="54"/>
        <end position="74"/>
    </location>
</feature>
<proteinExistence type="predicted"/>
<feature type="transmembrane region" description="Helical" evidence="1">
    <location>
        <begin position="86"/>
        <end position="104"/>
    </location>
</feature>
<dbReference type="WBParaSite" id="TMUE_2000008706.1">
    <property type="protein sequence ID" value="TMUE_2000008706.1"/>
    <property type="gene ID" value="WBGene00293645"/>
</dbReference>
<evidence type="ECO:0000313" key="3">
    <source>
        <dbReference type="WBParaSite" id="TMUE_2000008706.1"/>
    </source>
</evidence>
<protein>
    <submittedName>
        <fullName evidence="3">Uncharacterized protein</fullName>
    </submittedName>
</protein>
<keyword evidence="1" id="KW-1133">Transmembrane helix</keyword>